<gene>
    <name evidence="1" type="ORF">H6A34_08235</name>
</gene>
<evidence type="ECO:0000313" key="1">
    <source>
        <dbReference type="EMBL" id="MBM6673862.1"/>
    </source>
</evidence>
<evidence type="ECO:0000313" key="2">
    <source>
        <dbReference type="Proteomes" id="UP000706891"/>
    </source>
</evidence>
<dbReference type="EMBL" id="JACJJG010000040">
    <property type="protein sequence ID" value="MBM6673862.1"/>
    <property type="molecule type" value="Genomic_DNA"/>
</dbReference>
<protein>
    <submittedName>
        <fullName evidence="1">Uncharacterized protein</fullName>
    </submittedName>
</protein>
<keyword evidence="2" id="KW-1185">Reference proteome</keyword>
<reference evidence="1" key="2">
    <citation type="journal article" date="2021" name="Sci. Rep.">
        <title>The distribution of antibiotic resistance genes in chicken gut microbiota commensals.</title>
        <authorList>
            <person name="Juricova H."/>
            <person name="Matiasovicova J."/>
            <person name="Kubasova T."/>
            <person name="Cejkova D."/>
            <person name="Rychlik I."/>
        </authorList>
    </citation>
    <scope>NUCLEOTIDE SEQUENCE</scope>
    <source>
        <strain evidence="1">An824</strain>
    </source>
</reference>
<dbReference type="AlphaFoldDB" id="A0A938WRJ2"/>
<reference evidence="1" key="1">
    <citation type="submission" date="2020-08" db="EMBL/GenBank/DDBJ databases">
        <authorList>
            <person name="Cejkova D."/>
            <person name="Kubasova T."/>
            <person name="Jahodarova E."/>
            <person name="Rychlik I."/>
        </authorList>
    </citation>
    <scope>NUCLEOTIDE SEQUENCE</scope>
    <source>
        <strain evidence="1">An824</strain>
    </source>
</reference>
<accession>A0A938WRJ2</accession>
<proteinExistence type="predicted"/>
<dbReference type="Proteomes" id="UP000706891">
    <property type="component" value="Unassembled WGS sequence"/>
</dbReference>
<comment type="caution">
    <text evidence="1">The sequence shown here is derived from an EMBL/GenBank/DDBJ whole genome shotgun (WGS) entry which is preliminary data.</text>
</comment>
<name>A0A938WRJ2_9BACT</name>
<organism evidence="1 2">
    <name type="scientific">Marseilla massiliensis</name>
    <dbReference type="NCBI Taxonomy" id="1841864"/>
    <lineage>
        <taxon>Bacteria</taxon>
        <taxon>Pseudomonadati</taxon>
        <taxon>Bacteroidota</taxon>
        <taxon>Bacteroidia</taxon>
        <taxon>Bacteroidales</taxon>
        <taxon>Prevotellaceae</taxon>
        <taxon>Marseilla</taxon>
    </lineage>
</organism>
<dbReference type="RefSeq" id="WP_205104809.1">
    <property type="nucleotide sequence ID" value="NZ_JACJJG010000040.1"/>
</dbReference>
<sequence>MEKTKGNKTSCSIVPINDHAANRPDIKAMTIKMPQRPVLYFFNIG</sequence>